<reference evidence="1 2" key="1">
    <citation type="submission" date="2024-11" db="EMBL/GenBank/DDBJ databases">
        <authorList>
            <person name="Heng Y.C."/>
            <person name="Lim A.C.H."/>
            <person name="Lee J.K.Y."/>
            <person name="Kittelmann S."/>
        </authorList>
    </citation>
    <scope>NUCLEOTIDE SEQUENCE [LARGE SCALE GENOMIC DNA]</scope>
    <source>
        <strain evidence="1 2">WILCCON 0269</strain>
    </source>
</reference>
<evidence type="ECO:0000313" key="1">
    <source>
        <dbReference type="EMBL" id="MFL0197630.1"/>
    </source>
</evidence>
<organism evidence="1 2">
    <name type="scientific">Candidatus Clostridium eludens</name>
    <dbReference type="NCBI Taxonomy" id="3381663"/>
    <lineage>
        <taxon>Bacteria</taxon>
        <taxon>Bacillati</taxon>
        <taxon>Bacillota</taxon>
        <taxon>Clostridia</taxon>
        <taxon>Eubacteriales</taxon>
        <taxon>Clostridiaceae</taxon>
        <taxon>Clostridium</taxon>
    </lineage>
</organism>
<accession>A0ABW8SNU3</accession>
<name>A0ABW8SNU3_9CLOT</name>
<gene>
    <name evidence="1" type="ORF">ACJDU8_18965</name>
</gene>
<sequence length="57" mass="6464">MLKFIPPPNDLKKIERSIKALRAIIPKDNAKDKAIHEMALAKVLEQRNILLNKGDSD</sequence>
<dbReference type="EMBL" id="JBJHZX010000034">
    <property type="protein sequence ID" value="MFL0197630.1"/>
    <property type="molecule type" value="Genomic_DNA"/>
</dbReference>
<protein>
    <submittedName>
        <fullName evidence="1">Uncharacterized protein</fullName>
    </submittedName>
</protein>
<proteinExistence type="predicted"/>
<dbReference type="Proteomes" id="UP001623660">
    <property type="component" value="Unassembled WGS sequence"/>
</dbReference>
<evidence type="ECO:0000313" key="2">
    <source>
        <dbReference type="Proteomes" id="UP001623660"/>
    </source>
</evidence>
<comment type="caution">
    <text evidence="1">The sequence shown here is derived from an EMBL/GenBank/DDBJ whole genome shotgun (WGS) entry which is preliminary data.</text>
</comment>
<dbReference type="RefSeq" id="WP_406793733.1">
    <property type="nucleotide sequence ID" value="NZ_JBJHZX010000034.1"/>
</dbReference>
<keyword evidence="2" id="KW-1185">Reference proteome</keyword>